<sequence>MKLTVPNFWNSLWSLRTNINLHCILRIGSNIDSRNFGWFTEDDTPCRVATVLLKFLPTPTTREKILTTLGIKLEDYGIAFDTMARAVDRNHQNWSALAKFDSEEFWTSASLEDWLLACNEALCHGVWHTLMPLLERVQLMVQANNILPCNLATYTYSFMRRSPSHGSRKLAELEQLTPFAPDCLRALQKYCQDVRMLVGVVKKSIEKNSSTNHAISQYMHEHMKRDLSVVVARLVLFLRNKESYKEFLKCRGTDAQLLLDFLQDLLDLDSFSVVKPLIFKALLRLSGVSGIHPRCLALSGLEEVGEQLAGGGFGDICKGLVDGQSVCLKIMRIFEDATIKAALKGFGREALIWRQLCHPNVLPFFGIYYLDKRLCLVSPWMECGNVMQFLTAHKPTDAERLSLILDMALGLQYLHKEEIVHGDLKALNILVTPSHGACIADFGLSAVTDAMTVQFTHTTATARGGTARYQAPELFRAGNPARIHCGSDVYAFACVCYEILTGKPPYHEMSNDMAVMMSVAQGHRPLRPISCSAPALDGLWELMQKCWEEDTKMRPTTSDIVDCLAGPSIGAHPTPLTSDWHDEFTSKFRRSVQAEPLLPSVAEIEGMLFGNKAVAGRIPTCSEVFFDLTWT</sequence>
<dbReference type="Proteomes" id="UP001218218">
    <property type="component" value="Unassembled WGS sequence"/>
</dbReference>
<dbReference type="GO" id="GO:0005524">
    <property type="term" value="F:ATP binding"/>
    <property type="evidence" value="ECO:0007669"/>
    <property type="project" value="UniProtKB-KW"/>
</dbReference>
<feature type="domain" description="Protein kinase" evidence="3">
    <location>
        <begin position="302"/>
        <end position="575"/>
    </location>
</feature>
<proteinExistence type="predicted"/>
<reference evidence="4" key="1">
    <citation type="submission" date="2023-03" db="EMBL/GenBank/DDBJ databases">
        <title>Massive genome expansion in bonnet fungi (Mycena s.s.) driven by repeated elements and novel gene families across ecological guilds.</title>
        <authorList>
            <consortium name="Lawrence Berkeley National Laboratory"/>
            <person name="Harder C.B."/>
            <person name="Miyauchi S."/>
            <person name="Viragh M."/>
            <person name="Kuo A."/>
            <person name="Thoen E."/>
            <person name="Andreopoulos B."/>
            <person name="Lu D."/>
            <person name="Skrede I."/>
            <person name="Drula E."/>
            <person name="Henrissat B."/>
            <person name="Morin E."/>
            <person name="Kohler A."/>
            <person name="Barry K."/>
            <person name="LaButti K."/>
            <person name="Morin E."/>
            <person name="Salamov A."/>
            <person name="Lipzen A."/>
            <person name="Mereny Z."/>
            <person name="Hegedus B."/>
            <person name="Baldrian P."/>
            <person name="Stursova M."/>
            <person name="Weitz H."/>
            <person name="Taylor A."/>
            <person name="Grigoriev I.V."/>
            <person name="Nagy L.G."/>
            <person name="Martin F."/>
            <person name="Kauserud H."/>
        </authorList>
    </citation>
    <scope>NUCLEOTIDE SEQUENCE</scope>
    <source>
        <strain evidence="4">CBHHK002</strain>
    </source>
</reference>
<dbReference type="GO" id="GO:0004674">
    <property type="term" value="F:protein serine/threonine kinase activity"/>
    <property type="evidence" value="ECO:0007669"/>
    <property type="project" value="TreeGrafter"/>
</dbReference>
<dbReference type="PROSITE" id="PS00108">
    <property type="entry name" value="PROTEIN_KINASE_ST"/>
    <property type="match status" value="1"/>
</dbReference>
<evidence type="ECO:0000313" key="5">
    <source>
        <dbReference type="Proteomes" id="UP001218218"/>
    </source>
</evidence>
<dbReference type="Pfam" id="PF07714">
    <property type="entry name" value="PK_Tyr_Ser-Thr"/>
    <property type="match status" value="1"/>
</dbReference>
<accession>A0AAD6ZEY8</accession>
<dbReference type="PROSITE" id="PS50011">
    <property type="entry name" value="PROTEIN_KINASE_DOM"/>
    <property type="match status" value="1"/>
</dbReference>
<keyword evidence="4" id="KW-0418">Kinase</keyword>
<dbReference type="SUPFAM" id="SSF56112">
    <property type="entry name" value="Protein kinase-like (PK-like)"/>
    <property type="match status" value="1"/>
</dbReference>
<evidence type="ECO:0000256" key="1">
    <source>
        <dbReference type="ARBA" id="ARBA00022741"/>
    </source>
</evidence>
<dbReference type="InterPro" id="IPR008271">
    <property type="entry name" value="Ser/Thr_kinase_AS"/>
</dbReference>
<dbReference type="Gene3D" id="1.10.510.10">
    <property type="entry name" value="Transferase(Phosphotransferase) domain 1"/>
    <property type="match status" value="1"/>
</dbReference>
<evidence type="ECO:0000259" key="3">
    <source>
        <dbReference type="PROSITE" id="PS50011"/>
    </source>
</evidence>
<organism evidence="4 5">
    <name type="scientific">Mycena albidolilacea</name>
    <dbReference type="NCBI Taxonomy" id="1033008"/>
    <lineage>
        <taxon>Eukaryota</taxon>
        <taxon>Fungi</taxon>
        <taxon>Dikarya</taxon>
        <taxon>Basidiomycota</taxon>
        <taxon>Agaricomycotina</taxon>
        <taxon>Agaricomycetes</taxon>
        <taxon>Agaricomycetidae</taxon>
        <taxon>Agaricales</taxon>
        <taxon>Marasmiineae</taxon>
        <taxon>Mycenaceae</taxon>
        <taxon>Mycena</taxon>
    </lineage>
</organism>
<dbReference type="InterPro" id="IPR051681">
    <property type="entry name" value="Ser/Thr_Kinases-Pseudokinases"/>
</dbReference>
<dbReference type="InterPro" id="IPR011009">
    <property type="entry name" value="Kinase-like_dom_sf"/>
</dbReference>
<gene>
    <name evidence="4" type="ORF">DFH08DRAFT_392744</name>
</gene>
<dbReference type="EMBL" id="JARIHO010000055">
    <property type="protein sequence ID" value="KAJ7318974.1"/>
    <property type="molecule type" value="Genomic_DNA"/>
</dbReference>
<dbReference type="SMART" id="SM00220">
    <property type="entry name" value="S_TKc"/>
    <property type="match status" value="1"/>
</dbReference>
<evidence type="ECO:0000313" key="4">
    <source>
        <dbReference type="EMBL" id="KAJ7318974.1"/>
    </source>
</evidence>
<evidence type="ECO:0000256" key="2">
    <source>
        <dbReference type="ARBA" id="ARBA00022840"/>
    </source>
</evidence>
<dbReference type="InterPro" id="IPR001245">
    <property type="entry name" value="Ser-Thr/Tyr_kinase_cat_dom"/>
</dbReference>
<dbReference type="PANTHER" id="PTHR44329:SF298">
    <property type="entry name" value="MIXED LINEAGE KINASE DOMAIN-LIKE PROTEIN"/>
    <property type="match status" value="1"/>
</dbReference>
<dbReference type="PANTHER" id="PTHR44329">
    <property type="entry name" value="SERINE/THREONINE-PROTEIN KINASE TNNI3K-RELATED"/>
    <property type="match status" value="1"/>
</dbReference>
<protein>
    <submittedName>
        <fullName evidence="4">Kinase-like domain-containing protein</fullName>
    </submittedName>
</protein>
<dbReference type="AlphaFoldDB" id="A0AAD6ZEY8"/>
<keyword evidence="1" id="KW-0547">Nucleotide-binding</keyword>
<keyword evidence="5" id="KW-1185">Reference proteome</keyword>
<comment type="caution">
    <text evidence="4">The sequence shown here is derived from an EMBL/GenBank/DDBJ whole genome shotgun (WGS) entry which is preliminary data.</text>
</comment>
<keyword evidence="2" id="KW-0067">ATP-binding</keyword>
<keyword evidence="4" id="KW-0808">Transferase</keyword>
<dbReference type="InterPro" id="IPR000719">
    <property type="entry name" value="Prot_kinase_dom"/>
</dbReference>
<name>A0AAD6ZEY8_9AGAR</name>